<accession>A0ACB7IT63</accession>
<protein>
    <submittedName>
        <fullName evidence="1">Uncharacterized protein</fullName>
    </submittedName>
</protein>
<evidence type="ECO:0000313" key="2">
    <source>
        <dbReference type="Proteomes" id="UP000824881"/>
    </source>
</evidence>
<evidence type="ECO:0000313" key="1">
    <source>
        <dbReference type="EMBL" id="KAG9220833.1"/>
    </source>
</evidence>
<proteinExistence type="predicted"/>
<dbReference type="Proteomes" id="UP000824881">
    <property type="component" value="Unassembled WGS sequence"/>
</dbReference>
<dbReference type="EMBL" id="WQMT02000007">
    <property type="protein sequence ID" value="KAG9220833.1"/>
    <property type="molecule type" value="Genomic_DNA"/>
</dbReference>
<organism evidence="1 2">
    <name type="scientific">Pleurotus cornucopiae</name>
    <name type="common">Cornucopia mushroom</name>
    <dbReference type="NCBI Taxonomy" id="5321"/>
    <lineage>
        <taxon>Eukaryota</taxon>
        <taxon>Fungi</taxon>
        <taxon>Dikarya</taxon>
        <taxon>Basidiomycota</taxon>
        <taxon>Agaricomycotina</taxon>
        <taxon>Agaricomycetes</taxon>
        <taxon>Agaricomycetidae</taxon>
        <taxon>Agaricales</taxon>
        <taxon>Pleurotineae</taxon>
        <taxon>Pleurotaceae</taxon>
        <taxon>Pleurotus</taxon>
    </lineage>
</organism>
<reference evidence="1 2" key="1">
    <citation type="journal article" date="2021" name="Appl. Environ. Microbiol.">
        <title>Genetic linkage and physical mapping for an oyster mushroom Pleurotus cornucopiae and QTL analysis for the trait cap color.</title>
        <authorList>
            <person name="Zhang Y."/>
            <person name="Gao W."/>
            <person name="Sonnenberg A."/>
            <person name="Chen Q."/>
            <person name="Zhang J."/>
            <person name="Huang C."/>
        </authorList>
    </citation>
    <scope>NUCLEOTIDE SEQUENCE [LARGE SCALE GENOMIC DNA]</scope>
    <source>
        <strain evidence="1">CCMSSC00406</strain>
    </source>
</reference>
<keyword evidence="2" id="KW-1185">Reference proteome</keyword>
<sequence length="405" mass="45059">MDDVVDQLFPAAYHHLHFDRQHQQHPQQNQHNHHHHQNQQFHPHQIYYSNLPSRNPSPGPSTSTTPNPRSPDNNLFIPITSPSTAANDTERPPDEAPIDDEPLYVNAKQYFRILKRRVARARLEEVHRLSRQRKVRFSALIYADSRAESLLKPYLHESRHKHAMRRPRGPGGRFLTAEEIAAQKAAGIDPTAPPASTANGEAEEDGEEDVAMEPAPQPQPAQAHRPPPPPPPMIAPQPAQPPPMIMQPAMHQHEHDSFAHQRSGPMNMMGMPFGQPIAPTQMSHQPAGPSPLHQQQQAPQQRTHHAPHRHTGQVPQAAPSHSSYPPFNPGQKGTTNSAPITLTAPYQQMHHVPHPHAHARHHHSHLNYAQGLYTGASGVEGSMQRRPEETLQFGASQGVPGGSTE</sequence>
<name>A0ACB7IT63_PLECO</name>
<gene>
    <name evidence="1" type="ORF">CCMSSC00406_0002567</name>
</gene>
<comment type="caution">
    <text evidence="1">The sequence shown here is derived from an EMBL/GenBank/DDBJ whole genome shotgun (WGS) entry which is preliminary data.</text>
</comment>